<proteinExistence type="predicted"/>
<name>A0ABM1YG64_AEDAL</name>
<evidence type="ECO:0000313" key="1">
    <source>
        <dbReference type="EnsemblMetazoa" id="AALFPA23_008825.P12062"/>
    </source>
</evidence>
<keyword evidence="2" id="KW-1185">Reference proteome</keyword>
<dbReference type="EnsemblMetazoa" id="AALFPA23_008825.R12062">
    <property type="protein sequence ID" value="AALFPA23_008825.P12062"/>
    <property type="gene ID" value="AALFPA23_008825"/>
</dbReference>
<evidence type="ECO:0008006" key="3">
    <source>
        <dbReference type="Google" id="ProtNLM"/>
    </source>
</evidence>
<sequence>MEYFAKKSTKRVFHRHRNQPESADEVALPGELDVAEVIEDLESLIAELKFIVPTDQAKTHILDLWKKTIKIRNEHRIEETFLTFMNDFPVASAFSGMLLAYDYTTIYPKAFEFKDSWKDIQPKILDRYRDMFRFIKSDVVRALAVVRQKNPTRGSKRSREEDQNLRKMNPLHGVIQWINVR</sequence>
<organism evidence="1 2">
    <name type="scientific">Aedes albopictus</name>
    <name type="common">Asian tiger mosquito</name>
    <name type="synonym">Stegomyia albopicta</name>
    <dbReference type="NCBI Taxonomy" id="7160"/>
    <lineage>
        <taxon>Eukaryota</taxon>
        <taxon>Metazoa</taxon>
        <taxon>Ecdysozoa</taxon>
        <taxon>Arthropoda</taxon>
        <taxon>Hexapoda</taxon>
        <taxon>Insecta</taxon>
        <taxon>Pterygota</taxon>
        <taxon>Neoptera</taxon>
        <taxon>Endopterygota</taxon>
        <taxon>Diptera</taxon>
        <taxon>Nematocera</taxon>
        <taxon>Culicoidea</taxon>
        <taxon>Culicidae</taxon>
        <taxon>Culicinae</taxon>
        <taxon>Aedini</taxon>
        <taxon>Aedes</taxon>
        <taxon>Stegomyia</taxon>
    </lineage>
</organism>
<accession>A0ABM1YG64</accession>
<dbReference type="RefSeq" id="XP_062711509.1">
    <property type="nucleotide sequence ID" value="XM_062855525.1"/>
</dbReference>
<dbReference type="GeneID" id="109422635"/>
<dbReference type="Proteomes" id="UP000069940">
    <property type="component" value="Unassembled WGS sequence"/>
</dbReference>
<dbReference type="RefSeq" id="XP_062711510.1">
    <property type="nucleotide sequence ID" value="XM_062855526.1"/>
</dbReference>
<evidence type="ECO:0000313" key="2">
    <source>
        <dbReference type="Proteomes" id="UP000069940"/>
    </source>
</evidence>
<dbReference type="EnsemblMetazoa" id="AALFPA23_008825.R12061">
    <property type="protein sequence ID" value="AALFPA23_008825.P12061"/>
    <property type="gene ID" value="AALFPA23_008825"/>
</dbReference>
<reference evidence="2" key="1">
    <citation type="journal article" date="2015" name="Proc. Natl. Acad. Sci. U.S.A.">
        <title>Genome sequence of the Asian Tiger mosquito, Aedes albopictus, reveals insights into its biology, genetics, and evolution.</title>
        <authorList>
            <person name="Chen X.G."/>
            <person name="Jiang X."/>
            <person name="Gu J."/>
            <person name="Xu M."/>
            <person name="Wu Y."/>
            <person name="Deng Y."/>
            <person name="Zhang C."/>
            <person name="Bonizzoni M."/>
            <person name="Dermauw W."/>
            <person name="Vontas J."/>
            <person name="Armbruster P."/>
            <person name="Huang X."/>
            <person name="Yang Y."/>
            <person name="Zhang H."/>
            <person name="He W."/>
            <person name="Peng H."/>
            <person name="Liu Y."/>
            <person name="Wu K."/>
            <person name="Chen J."/>
            <person name="Lirakis M."/>
            <person name="Topalis P."/>
            <person name="Van Leeuwen T."/>
            <person name="Hall A.B."/>
            <person name="Jiang X."/>
            <person name="Thorpe C."/>
            <person name="Mueller R.L."/>
            <person name="Sun C."/>
            <person name="Waterhouse R.M."/>
            <person name="Yan G."/>
            <person name="Tu Z.J."/>
            <person name="Fang X."/>
            <person name="James A.A."/>
        </authorList>
    </citation>
    <scope>NUCLEOTIDE SEQUENCE [LARGE SCALE GENOMIC DNA]</scope>
    <source>
        <strain evidence="2">Foshan</strain>
    </source>
</reference>
<reference evidence="1" key="2">
    <citation type="submission" date="2025-05" db="UniProtKB">
        <authorList>
            <consortium name="EnsemblMetazoa"/>
        </authorList>
    </citation>
    <scope>IDENTIFICATION</scope>
    <source>
        <strain evidence="1">Foshan</strain>
    </source>
</reference>
<protein>
    <recommendedName>
        <fullName evidence="3">PiggyBac transposable element-derived protein domain-containing protein</fullName>
    </recommendedName>
</protein>